<organism evidence="1 2">
    <name type="scientific">Cylicostephanus goldi</name>
    <name type="common">Nematode worm</name>
    <dbReference type="NCBI Taxonomy" id="71465"/>
    <lineage>
        <taxon>Eukaryota</taxon>
        <taxon>Metazoa</taxon>
        <taxon>Ecdysozoa</taxon>
        <taxon>Nematoda</taxon>
        <taxon>Chromadorea</taxon>
        <taxon>Rhabditida</taxon>
        <taxon>Rhabditina</taxon>
        <taxon>Rhabditomorpha</taxon>
        <taxon>Strongyloidea</taxon>
        <taxon>Strongylidae</taxon>
        <taxon>Cylicostephanus</taxon>
    </lineage>
</organism>
<dbReference type="EMBL" id="UYRV01105137">
    <property type="protein sequence ID" value="VDN20654.1"/>
    <property type="molecule type" value="Genomic_DNA"/>
</dbReference>
<evidence type="ECO:0000313" key="1">
    <source>
        <dbReference type="EMBL" id="VDN20654.1"/>
    </source>
</evidence>
<protein>
    <submittedName>
        <fullName evidence="1">Uncharacterized protein</fullName>
    </submittedName>
</protein>
<proteinExistence type="predicted"/>
<reference evidence="1 2" key="1">
    <citation type="submission" date="2018-11" db="EMBL/GenBank/DDBJ databases">
        <authorList>
            <consortium name="Pathogen Informatics"/>
        </authorList>
    </citation>
    <scope>NUCLEOTIDE SEQUENCE [LARGE SCALE GENOMIC DNA]</scope>
</reference>
<dbReference type="Proteomes" id="UP000271889">
    <property type="component" value="Unassembled WGS sequence"/>
</dbReference>
<keyword evidence="2" id="KW-1185">Reference proteome</keyword>
<gene>
    <name evidence="1" type="ORF">CGOC_LOCUS8859</name>
</gene>
<evidence type="ECO:0000313" key="2">
    <source>
        <dbReference type="Proteomes" id="UP000271889"/>
    </source>
</evidence>
<dbReference type="AlphaFoldDB" id="A0A3P7LUM5"/>
<sequence length="96" mass="10328">MSLEGLKLGFGRLTGMVVGGFMIFGKLDTGLPRFGPLAIAENCLSQRLLFLVAFLDFSKLIVNIIFADDVAAASLMICRYMPAKLLSKLVDGLSSV</sequence>
<accession>A0A3P7LUM5</accession>
<name>A0A3P7LUM5_CYLGO</name>